<dbReference type="EMBL" id="MAUE01000041">
    <property type="protein sequence ID" value="OCW20929.1"/>
    <property type="molecule type" value="Genomic_DNA"/>
</dbReference>
<proteinExistence type="predicted"/>
<evidence type="ECO:0000313" key="3">
    <source>
        <dbReference type="Proteomes" id="UP000095081"/>
    </source>
</evidence>
<protein>
    <submittedName>
        <fullName evidence="2">Uncharacterized protein</fullName>
    </submittedName>
</protein>
<organism evidence="2 4">
    <name type="scientific">Pseudomonas aylmerensis</name>
    <dbReference type="NCBI Taxonomy" id="1869229"/>
    <lineage>
        <taxon>Bacteria</taxon>
        <taxon>Pseudomonadati</taxon>
        <taxon>Pseudomonadota</taxon>
        <taxon>Gammaproteobacteria</taxon>
        <taxon>Pseudomonadales</taxon>
        <taxon>Pseudomonadaceae</taxon>
        <taxon>Pseudomonas</taxon>
    </lineage>
</organism>
<gene>
    <name evidence="1" type="ORF">BBG20_25160</name>
    <name evidence="2" type="ORF">C9382_11770</name>
</gene>
<dbReference type="OrthoDB" id="8910754at2"/>
<dbReference type="Proteomes" id="UP000240571">
    <property type="component" value="Unassembled WGS sequence"/>
</dbReference>
<reference evidence="2 4" key="2">
    <citation type="submission" date="2018-03" db="EMBL/GenBank/DDBJ databases">
        <title>Diversity of bacteria associated with corn roots inoculated with woodland soils in Canada, and Description of Pseudomonas aylmerense sp. nov.</title>
        <authorList>
            <person name="Tambong J.T."/>
            <person name="Xu R."/>
            <person name="Tchagang C."/>
        </authorList>
    </citation>
    <scope>NUCLEOTIDE SEQUENCE [LARGE SCALE GENOMIC DNA]</scope>
    <source>
        <strain evidence="2 4">S1E44</strain>
    </source>
</reference>
<dbReference type="Proteomes" id="UP000095081">
    <property type="component" value="Unassembled WGS sequence"/>
</dbReference>
<dbReference type="AlphaFoldDB" id="A0A2T4G1P4"/>
<sequence length="250" mass="28863">MDAKPYNKRKHLASAKLLLKNNDLSSLRHASLEMRYFLEAHVYERLLKDADQLPKSIIQKWEPNKAMKMLSMFDKLADMDLTLTISEHDGSSPIKIHYNNIKNSELTKIYNNLGSYLHLPQPSKAKDFSINKEKLLKIFETIKVLIRGNLIIIKTDYSTFECESCQQAILFTSWYIENNESILCQNDSCKVEHFIERYDGGCRFGSKIQCTCKCGAELEIFHSKLKIGEVIKCTSCLVKYRVDPNLTPIK</sequence>
<accession>A0A2T4G1P4</accession>
<name>A0A2T4G1P4_9PSED</name>
<dbReference type="RefSeq" id="WP_065908250.1">
    <property type="nucleotide sequence ID" value="NZ_MAUE01000041.1"/>
</dbReference>
<evidence type="ECO:0000313" key="4">
    <source>
        <dbReference type="Proteomes" id="UP000240571"/>
    </source>
</evidence>
<evidence type="ECO:0000313" key="1">
    <source>
        <dbReference type="EMBL" id="OCW20929.1"/>
    </source>
</evidence>
<comment type="caution">
    <text evidence="2">The sequence shown here is derived from an EMBL/GenBank/DDBJ whole genome shotgun (WGS) entry which is preliminary data.</text>
</comment>
<reference evidence="1 3" key="1">
    <citation type="submission" date="2016-06" db="EMBL/GenBank/DDBJ databases">
        <title>Draft genome sequence of Pseudomonas sp. S1E40, a novel strain antagonistic activity to fungal plant pathogen.</title>
        <authorList>
            <person name="Tambong J.T."/>
            <person name="Tchagang C."/>
            <person name="Xu R."/>
        </authorList>
    </citation>
    <scope>NUCLEOTIDE SEQUENCE [LARGE SCALE GENOMIC DNA]</scope>
    <source>
        <strain evidence="1 3">S1E40</strain>
    </source>
</reference>
<dbReference type="EMBL" id="PYWW01000026">
    <property type="protein sequence ID" value="PTC29589.1"/>
    <property type="molecule type" value="Genomic_DNA"/>
</dbReference>
<keyword evidence="3" id="KW-1185">Reference proteome</keyword>
<evidence type="ECO:0000313" key="2">
    <source>
        <dbReference type="EMBL" id="PTC29589.1"/>
    </source>
</evidence>